<feature type="domain" description="B box-type" evidence="2">
    <location>
        <begin position="1"/>
        <end position="26"/>
    </location>
</feature>
<reference evidence="4 5" key="1">
    <citation type="submission" date="2014-01" db="EMBL/GenBank/DDBJ databases">
        <title>Plasmidome dynamics in the species complex Clostridium novyi sensu lato converts strains of independent lineages into distinctly different pathogens.</title>
        <authorList>
            <person name="Skarin H."/>
            <person name="Segerman B."/>
        </authorList>
    </citation>
    <scope>NUCLEOTIDE SEQUENCE [LARGE SCALE GENOMIC DNA]</scope>
    <source>
        <strain evidence="4 5">DC5</strain>
    </source>
</reference>
<dbReference type="InterPro" id="IPR000315">
    <property type="entry name" value="Znf_B-box"/>
</dbReference>
<dbReference type="AlphaFoldDB" id="A0A0A0IND0"/>
<organism evidence="4 5">
    <name type="scientific">Clostridium botulinum C/D str. DC5</name>
    <dbReference type="NCBI Taxonomy" id="1443128"/>
    <lineage>
        <taxon>Bacteria</taxon>
        <taxon>Bacillati</taxon>
        <taxon>Bacillota</taxon>
        <taxon>Clostridia</taxon>
        <taxon>Eubacteriales</taxon>
        <taxon>Clostridiaceae</taxon>
        <taxon>Clostridium</taxon>
    </lineage>
</organism>
<evidence type="ECO:0000313" key="3">
    <source>
        <dbReference type="EMBL" id="KGM93542.1"/>
    </source>
</evidence>
<keyword evidence="1" id="KW-0472">Membrane</keyword>
<keyword evidence="1" id="KW-0812">Transmembrane</keyword>
<dbReference type="PROSITE" id="PS50119">
    <property type="entry name" value="ZF_BBOX"/>
    <property type="match status" value="1"/>
</dbReference>
<dbReference type="RefSeq" id="WP_039258970.1">
    <property type="nucleotide sequence ID" value="NZ_JDRY01000004.1"/>
</dbReference>
<feature type="transmembrane region" description="Helical" evidence="1">
    <location>
        <begin position="65"/>
        <end position="85"/>
    </location>
</feature>
<sequence>MKCFNHPERDAVAICKSCNKGLCKECAVEIDATIACKGKCEEKVAFLNKVVHGNKSVYNKTAKSYYTMAFVQGIFGLSFIGFGAYSEFPELNPFLFMVGGIMILACVLTIFSGRRFGKSQ</sequence>
<dbReference type="EMBL" id="JDRY01000168">
    <property type="protein sequence ID" value="KGM93542.1"/>
    <property type="molecule type" value="Genomic_DNA"/>
</dbReference>
<dbReference type="EMBL" id="JDRY01000004">
    <property type="protein sequence ID" value="KGN01652.1"/>
    <property type="molecule type" value="Genomic_DNA"/>
</dbReference>
<proteinExistence type="predicted"/>
<feature type="transmembrane region" description="Helical" evidence="1">
    <location>
        <begin position="91"/>
        <end position="111"/>
    </location>
</feature>
<dbReference type="GO" id="GO:0008270">
    <property type="term" value="F:zinc ion binding"/>
    <property type="evidence" value="ECO:0007669"/>
    <property type="project" value="InterPro"/>
</dbReference>
<keyword evidence="1" id="KW-1133">Transmembrane helix</keyword>
<evidence type="ECO:0000313" key="5">
    <source>
        <dbReference type="Proteomes" id="UP000030014"/>
    </source>
</evidence>
<accession>A0A0A0IND0</accession>
<protein>
    <recommendedName>
        <fullName evidence="2">B box-type domain-containing protein</fullName>
    </recommendedName>
</protein>
<evidence type="ECO:0000259" key="2">
    <source>
        <dbReference type="PROSITE" id="PS50119"/>
    </source>
</evidence>
<gene>
    <name evidence="4" type="ORF">Z955_01095</name>
    <name evidence="3" type="ORF">Z955_14890</name>
</gene>
<comment type="caution">
    <text evidence="4">The sequence shown here is derived from an EMBL/GenBank/DDBJ whole genome shotgun (WGS) entry which is preliminary data.</text>
</comment>
<dbReference type="Proteomes" id="UP000030014">
    <property type="component" value="Unassembled WGS sequence"/>
</dbReference>
<evidence type="ECO:0000256" key="1">
    <source>
        <dbReference type="SAM" id="Phobius"/>
    </source>
</evidence>
<evidence type="ECO:0000313" key="4">
    <source>
        <dbReference type="EMBL" id="KGN01652.1"/>
    </source>
</evidence>
<name>A0A0A0IND0_CLOBO</name>